<organism evidence="2 3">
    <name type="scientific">Leptolyngbya foveolarum</name>
    <dbReference type="NCBI Taxonomy" id="47253"/>
    <lineage>
        <taxon>Bacteria</taxon>
        <taxon>Bacillati</taxon>
        <taxon>Cyanobacteriota</taxon>
        <taxon>Cyanophyceae</taxon>
        <taxon>Leptolyngbyales</taxon>
        <taxon>Leptolyngbyaceae</taxon>
        <taxon>Leptolyngbya group</taxon>
        <taxon>Leptolyngbya</taxon>
    </lineage>
</organism>
<accession>A0A2W4W0M3</accession>
<evidence type="ECO:0000313" key="2">
    <source>
        <dbReference type="EMBL" id="PZO12638.1"/>
    </source>
</evidence>
<reference evidence="2 3" key="2">
    <citation type="submission" date="2018-06" db="EMBL/GenBank/DDBJ databases">
        <title>Metagenomic assembly of (sub)arctic Cyanobacteria and their associated microbiome from non-axenic cultures.</title>
        <authorList>
            <person name="Baurain D."/>
        </authorList>
    </citation>
    <scope>NUCLEOTIDE SEQUENCE [LARGE SCALE GENOMIC DNA]</scope>
    <source>
        <strain evidence="2">ULC129bin1</strain>
    </source>
</reference>
<dbReference type="Pfam" id="PF17775">
    <property type="entry name" value="YchJ_M-like"/>
    <property type="match status" value="1"/>
</dbReference>
<dbReference type="Gene3D" id="3.10.450.50">
    <property type="match status" value="1"/>
</dbReference>
<dbReference type="Proteomes" id="UP000249354">
    <property type="component" value="Unassembled WGS sequence"/>
</dbReference>
<dbReference type="EMBL" id="QBMC01000143">
    <property type="protein sequence ID" value="PZO12638.1"/>
    <property type="molecule type" value="Genomic_DNA"/>
</dbReference>
<protein>
    <recommendedName>
        <fullName evidence="1">YchJ-like middle NTF2-like domain-containing protein</fullName>
    </recommendedName>
</protein>
<sequence>MSEKCPCGSRRAFTVCCSPYLAGQKVAPTAEALMRSRYTAFCKSQTDYLIATHHPSTKQPDDREALQKTIRNTEWRNLIVLNCQKGKSRDKTGVVEFVAACQPRKLLLASTSAQTTNSKETLMQLHERSRFVKENGQWLYTEGDILPDYQPKRTELCWCGSGKKFKQCHEKSNLDSINDDKA</sequence>
<dbReference type="Pfam" id="PF02810">
    <property type="entry name" value="SEC-C"/>
    <property type="match status" value="1"/>
</dbReference>
<dbReference type="NCBIfam" id="NF002449">
    <property type="entry name" value="PRK01617.1"/>
    <property type="match status" value="1"/>
</dbReference>
<evidence type="ECO:0000313" key="3">
    <source>
        <dbReference type="Proteomes" id="UP000249354"/>
    </source>
</evidence>
<dbReference type="PANTHER" id="PTHR33747">
    <property type="entry name" value="UPF0225 PROTEIN SCO1677"/>
    <property type="match status" value="1"/>
</dbReference>
<comment type="caution">
    <text evidence="2">The sequence shown here is derived from an EMBL/GenBank/DDBJ whole genome shotgun (WGS) entry which is preliminary data.</text>
</comment>
<dbReference type="SUPFAM" id="SSF103642">
    <property type="entry name" value="Sec-C motif"/>
    <property type="match status" value="1"/>
</dbReference>
<dbReference type="InterPro" id="IPR032710">
    <property type="entry name" value="NTF2-like_dom_sf"/>
</dbReference>
<name>A0A2W4W0M3_9CYAN</name>
<dbReference type="SUPFAM" id="SSF54427">
    <property type="entry name" value="NTF2-like"/>
    <property type="match status" value="1"/>
</dbReference>
<gene>
    <name evidence="2" type="ORF">DCF25_17270</name>
</gene>
<dbReference type="InterPro" id="IPR048469">
    <property type="entry name" value="YchJ-like_M"/>
</dbReference>
<proteinExistence type="predicted"/>
<feature type="domain" description="YchJ-like middle NTF2-like" evidence="1">
    <location>
        <begin position="29"/>
        <end position="143"/>
    </location>
</feature>
<dbReference type="PANTHER" id="PTHR33747:SF1">
    <property type="entry name" value="ADENYLATE CYCLASE-ASSOCIATED CAP C-TERMINAL DOMAIN-CONTAINING PROTEIN"/>
    <property type="match status" value="1"/>
</dbReference>
<reference evidence="3" key="1">
    <citation type="submission" date="2018-04" db="EMBL/GenBank/DDBJ databases">
        <authorList>
            <person name="Cornet L."/>
        </authorList>
    </citation>
    <scope>NUCLEOTIDE SEQUENCE [LARGE SCALE GENOMIC DNA]</scope>
</reference>
<evidence type="ECO:0000259" key="1">
    <source>
        <dbReference type="Pfam" id="PF17775"/>
    </source>
</evidence>
<dbReference type="InterPro" id="IPR004027">
    <property type="entry name" value="SEC_C_motif"/>
</dbReference>
<dbReference type="AlphaFoldDB" id="A0A2W4W0M3"/>